<evidence type="ECO:0000256" key="1">
    <source>
        <dbReference type="ARBA" id="ARBA00004651"/>
    </source>
</evidence>
<comment type="similarity">
    <text evidence="2">Belongs to the peptidase A24 family.</text>
</comment>
<comment type="subcellular location">
    <subcellularLocation>
        <location evidence="1">Cell membrane</location>
        <topology evidence="1">Multi-pass membrane protein</topology>
    </subcellularLocation>
</comment>
<dbReference type="Gene3D" id="1.20.120.1220">
    <property type="match status" value="1"/>
</dbReference>
<feature type="transmembrane region" description="Helical" evidence="7">
    <location>
        <begin position="260"/>
        <end position="279"/>
    </location>
</feature>
<feature type="transmembrane region" description="Helical" evidence="7">
    <location>
        <begin position="6"/>
        <end position="23"/>
    </location>
</feature>
<feature type="transmembrane region" description="Helical" evidence="7">
    <location>
        <begin position="215"/>
        <end position="248"/>
    </location>
</feature>
<feature type="domain" description="Prepilin peptidase A24 N-terminal" evidence="9">
    <location>
        <begin position="8"/>
        <end position="111"/>
    </location>
</feature>
<keyword evidence="5 7" id="KW-1133">Transmembrane helix</keyword>
<dbReference type="InterPro" id="IPR000045">
    <property type="entry name" value="Prepilin_IV_endopep_pep"/>
</dbReference>
<gene>
    <name evidence="10" type="ORF">COT75_00615</name>
</gene>
<dbReference type="Proteomes" id="UP000230093">
    <property type="component" value="Unassembled WGS sequence"/>
</dbReference>
<keyword evidence="4 7" id="KW-0812">Transmembrane</keyword>
<name>A0A2H0WAI7_9BACT</name>
<keyword evidence="3" id="KW-1003">Cell membrane</keyword>
<comment type="caution">
    <text evidence="10">The sequence shown here is derived from an EMBL/GenBank/DDBJ whole genome shotgun (WGS) entry which is preliminary data.</text>
</comment>
<evidence type="ECO:0000256" key="2">
    <source>
        <dbReference type="ARBA" id="ARBA00005801"/>
    </source>
</evidence>
<feature type="domain" description="Prepilin type IV endopeptidase peptidase" evidence="8">
    <location>
        <begin position="137"/>
        <end position="244"/>
    </location>
</feature>
<organism evidence="10 11">
    <name type="scientific">Candidatus Beckwithbacteria bacterium CG10_big_fil_rev_8_21_14_0_10_34_10</name>
    <dbReference type="NCBI Taxonomy" id="1974495"/>
    <lineage>
        <taxon>Bacteria</taxon>
        <taxon>Candidatus Beckwithiibacteriota</taxon>
    </lineage>
</organism>
<feature type="transmembrane region" description="Helical" evidence="7">
    <location>
        <begin position="154"/>
        <end position="173"/>
    </location>
</feature>
<protein>
    <recommendedName>
        <fullName evidence="12">Prepilin peptidase</fullName>
    </recommendedName>
</protein>
<evidence type="ECO:0000256" key="7">
    <source>
        <dbReference type="SAM" id="Phobius"/>
    </source>
</evidence>
<dbReference type="Pfam" id="PF06750">
    <property type="entry name" value="A24_N_bact"/>
    <property type="match status" value="1"/>
</dbReference>
<sequence>MIYFILFILGLCIGSFLNVLIYRESHEEASKTKKSKSKKNRFKNLNQHLPSWAQGRSYCDHCHKKLSWYDNIPLLSYIALKGKCRSCHKKIPFQYPLVEFLTGLQFTWIYFLLKSNLNFFSRFEGFYSFLTLGIYLLLGACFLAIFMADIKYQIIPDSAVFGGIILGFLKIFSDYRFTGMLDISLFSSALGATLFFLSLVLITKGKGMGIGDIKLAFLMGLILGYPKIIMALLFAFLTGAIVGVILVLTKEKSLKSKIAFGPFMIAGTITALFLADWIIKNLGFSYF</sequence>
<evidence type="ECO:0000256" key="3">
    <source>
        <dbReference type="ARBA" id="ARBA00022475"/>
    </source>
</evidence>
<keyword evidence="6 7" id="KW-0472">Membrane</keyword>
<evidence type="ECO:0000259" key="8">
    <source>
        <dbReference type="Pfam" id="PF01478"/>
    </source>
</evidence>
<reference evidence="11" key="1">
    <citation type="submission" date="2017-09" db="EMBL/GenBank/DDBJ databases">
        <title>Depth-based differentiation of microbial function through sediment-hosted aquifers and enrichment of novel symbionts in the deep terrestrial subsurface.</title>
        <authorList>
            <person name="Probst A.J."/>
            <person name="Ladd B."/>
            <person name="Jarett J.K."/>
            <person name="Geller-Mcgrath D.E."/>
            <person name="Sieber C.M.K."/>
            <person name="Emerson J.B."/>
            <person name="Anantharaman K."/>
            <person name="Thomas B.C."/>
            <person name="Malmstrom R."/>
            <person name="Stieglmeier M."/>
            <person name="Klingl A."/>
            <person name="Woyke T."/>
            <person name="Ryan C.M."/>
            <person name="Banfield J.F."/>
        </authorList>
    </citation>
    <scope>NUCLEOTIDE SEQUENCE [LARGE SCALE GENOMIC DNA]</scope>
</reference>
<feature type="transmembrane region" description="Helical" evidence="7">
    <location>
        <begin position="125"/>
        <end position="147"/>
    </location>
</feature>
<proteinExistence type="inferred from homology"/>
<evidence type="ECO:0000259" key="9">
    <source>
        <dbReference type="Pfam" id="PF06750"/>
    </source>
</evidence>
<evidence type="ECO:0008006" key="12">
    <source>
        <dbReference type="Google" id="ProtNLM"/>
    </source>
</evidence>
<dbReference type="GO" id="GO:0005886">
    <property type="term" value="C:plasma membrane"/>
    <property type="evidence" value="ECO:0007669"/>
    <property type="project" value="UniProtKB-SubCell"/>
</dbReference>
<accession>A0A2H0WAI7</accession>
<dbReference type="InterPro" id="IPR010627">
    <property type="entry name" value="Prepilin_pept_A24_N"/>
</dbReference>
<evidence type="ECO:0000256" key="5">
    <source>
        <dbReference type="ARBA" id="ARBA00022989"/>
    </source>
</evidence>
<dbReference type="PANTHER" id="PTHR30487">
    <property type="entry name" value="TYPE 4 PREPILIN-LIKE PROTEINS LEADER PEPTIDE-PROCESSING ENZYME"/>
    <property type="match status" value="1"/>
</dbReference>
<dbReference type="AlphaFoldDB" id="A0A2H0WAI7"/>
<dbReference type="InterPro" id="IPR050882">
    <property type="entry name" value="Prepilin_peptidase/N-MTase"/>
</dbReference>
<dbReference type="Pfam" id="PF01478">
    <property type="entry name" value="Peptidase_A24"/>
    <property type="match status" value="1"/>
</dbReference>
<dbReference type="GO" id="GO:0004190">
    <property type="term" value="F:aspartic-type endopeptidase activity"/>
    <property type="evidence" value="ECO:0007669"/>
    <property type="project" value="InterPro"/>
</dbReference>
<evidence type="ECO:0000256" key="6">
    <source>
        <dbReference type="ARBA" id="ARBA00023136"/>
    </source>
</evidence>
<dbReference type="EMBL" id="PEZT01000001">
    <property type="protein sequence ID" value="PIS09684.1"/>
    <property type="molecule type" value="Genomic_DNA"/>
</dbReference>
<evidence type="ECO:0000256" key="4">
    <source>
        <dbReference type="ARBA" id="ARBA00022692"/>
    </source>
</evidence>
<evidence type="ECO:0000313" key="11">
    <source>
        <dbReference type="Proteomes" id="UP000230093"/>
    </source>
</evidence>
<dbReference type="GO" id="GO:0006465">
    <property type="term" value="P:signal peptide processing"/>
    <property type="evidence" value="ECO:0007669"/>
    <property type="project" value="TreeGrafter"/>
</dbReference>
<dbReference type="PANTHER" id="PTHR30487:SF0">
    <property type="entry name" value="PREPILIN LEADER PEPTIDASE_N-METHYLTRANSFERASE-RELATED"/>
    <property type="match status" value="1"/>
</dbReference>
<feature type="transmembrane region" description="Helical" evidence="7">
    <location>
        <begin position="93"/>
        <end position="113"/>
    </location>
</feature>
<evidence type="ECO:0000313" key="10">
    <source>
        <dbReference type="EMBL" id="PIS09684.1"/>
    </source>
</evidence>
<feature type="transmembrane region" description="Helical" evidence="7">
    <location>
        <begin position="185"/>
        <end position="203"/>
    </location>
</feature>